<comment type="caution">
    <text evidence="3">The sequence shown here is derived from an EMBL/GenBank/DDBJ whole genome shotgun (WGS) entry which is preliminary data.</text>
</comment>
<organism evidence="3">
    <name type="scientific">Salmonella enterica subsp. enterica serovar Heidelberg</name>
    <dbReference type="NCBI Taxonomy" id="611"/>
    <lineage>
        <taxon>Bacteria</taxon>
        <taxon>Pseudomonadati</taxon>
        <taxon>Pseudomonadota</taxon>
        <taxon>Gammaproteobacteria</taxon>
        <taxon>Enterobacterales</taxon>
        <taxon>Enterobacteriaceae</taxon>
        <taxon>Salmonella</taxon>
    </lineage>
</organism>
<reference evidence="3" key="1">
    <citation type="submission" date="2018-09" db="EMBL/GenBank/DDBJ databases">
        <authorList>
            <person name="Ashton P.M."/>
            <person name="Dallman T."/>
            <person name="Nair S."/>
            <person name="De Pinna E."/>
            <person name="Peters T."/>
            <person name="Grant K."/>
        </authorList>
    </citation>
    <scope>NUCLEOTIDE SEQUENCE</scope>
    <source>
        <strain evidence="3">590848</strain>
    </source>
</reference>
<feature type="region of interest" description="Disordered" evidence="1">
    <location>
        <begin position="101"/>
        <end position="124"/>
    </location>
</feature>
<dbReference type="AlphaFoldDB" id="A0A5W9WUP1"/>
<dbReference type="GO" id="GO:0008270">
    <property type="term" value="F:zinc ion binding"/>
    <property type="evidence" value="ECO:0007669"/>
    <property type="project" value="InterPro"/>
</dbReference>
<evidence type="ECO:0000256" key="1">
    <source>
        <dbReference type="SAM" id="MobiDB-lite"/>
    </source>
</evidence>
<evidence type="ECO:0000259" key="2">
    <source>
        <dbReference type="SMART" id="SM00778"/>
    </source>
</evidence>
<dbReference type="InterPro" id="IPR036977">
    <property type="entry name" value="DNA_primase_Znf_CHC2"/>
</dbReference>
<feature type="domain" description="DNA primase/helicase Gp4 N-terminal Bacteriophage T7-like" evidence="2">
    <location>
        <begin position="32"/>
        <end position="68"/>
    </location>
</feature>
<dbReference type="GO" id="GO:0003677">
    <property type="term" value="F:DNA binding"/>
    <property type="evidence" value="ECO:0007669"/>
    <property type="project" value="InterPro"/>
</dbReference>
<dbReference type="GO" id="GO:0004386">
    <property type="term" value="F:helicase activity"/>
    <property type="evidence" value="ECO:0007669"/>
    <property type="project" value="InterPro"/>
</dbReference>
<dbReference type="SMART" id="SM00778">
    <property type="entry name" value="Prim_Zn_Ribbon"/>
    <property type="match status" value="1"/>
</dbReference>
<dbReference type="InterPro" id="IPR013237">
    <property type="entry name" value="Phage_T7_Gp4_N"/>
</dbReference>
<name>A0A5W9WUP1_SALET</name>
<gene>
    <name evidence="3" type="ORF">D5O51_25785</name>
</gene>
<proteinExistence type="predicted"/>
<dbReference type="Pfam" id="PF08273">
    <property type="entry name" value="Zn_Ribbon_Prim"/>
    <property type="match status" value="1"/>
</dbReference>
<accession>A0A5W9WUP1</accession>
<sequence>MKTQSVSTISGAAIGRWPYILSALGIKVPSAGHHGACPACGGKDRFRLDDKAGRGTWFCNQCGHGDGLDLVRLVTGRKIKEAAGMVSEALALPEIQEKPALPARKKAAGKEAGAERYTRLRQQS</sequence>
<dbReference type="SUPFAM" id="SSF57783">
    <property type="entry name" value="Zinc beta-ribbon"/>
    <property type="match status" value="1"/>
</dbReference>
<protein>
    <submittedName>
        <fullName evidence="3">Alkaline-shock protein</fullName>
    </submittedName>
</protein>
<feature type="non-terminal residue" evidence="3">
    <location>
        <position position="124"/>
    </location>
</feature>
<dbReference type="Gene3D" id="3.90.580.10">
    <property type="entry name" value="Zinc finger, CHC2-type domain"/>
    <property type="match status" value="1"/>
</dbReference>
<evidence type="ECO:0000313" key="3">
    <source>
        <dbReference type="EMBL" id="EBY6340960.1"/>
    </source>
</evidence>
<dbReference type="GO" id="GO:0006260">
    <property type="term" value="P:DNA replication"/>
    <property type="evidence" value="ECO:0007669"/>
    <property type="project" value="InterPro"/>
</dbReference>
<dbReference type="EMBL" id="AAHOPA010000048">
    <property type="protein sequence ID" value="EBY6340960.1"/>
    <property type="molecule type" value="Genomic_DNA"/>
</dbReference>
<feature type="compositionally biased region" description="Basic and acidic residues" evidence="1">
    <location>
        <begin position="108"/>
        <end position="118"/>
    </location>
</feature>